<dbReference type="GO" id="GO:0003697">
    <property type="term" value="F:single-stranded DNA binding"/>
    <property type="evidence" value="ECO:0007669"/>
    <property type="project" value="UniProtKB-UniRule"/>
</dbReference>
<dbReference type="RefSeq" id="WP_048594956.1">
    <property type="nucleotide sequence ID" value="NZ_CVLB01000001.1"/>
</dbReference>
<dbReference type="NCBIfam" id="TIGR00621">
    <property type="entry name" value="ssb"/>
    <property type="match status" value="1"/>
</dbReference>
<dbReference type="InterPro" id="IPR000424">
    <property type="entry name" value="Primosome_PriB/ssb"/>
</dbReference>
<accession>A0A0G4K7X1</accession>
<evidence type="ECO:0000313" key="6">
    <source>
        <dbReference type="Proteomes" id="UP000043763"/>
    </source>
</evidence>
<dbReference type="GO" id="GO:0006260">
    <property type="term" value="P:DNA replication"/>
    <property type="evidence" value="ECO:0007669"/>
    <property type="project" value="InterPro"/>
</dbReference>
<keyword evidence="6" id="KW-1185">Reference proteome</keyword>
<reference evidence="6" key="1">
    <citation type="submission" date="2015-04" db="EMBL/GenBank/DDBJ databases">
        <authorList>
            <person name="Mushtaq Mamoona"/>
        </authorList>
    </citation>
    <scope>NUCLEOTIDE SEQUENCE [LARGE SCALE GENOMIC DNA]</scope>
    <source>
        <strain evidence="6">AN4859/03</strain>
    </source>
</reference>
<dbReference type="AlphaFoldDB" id="A0A0G4K7X1"/>
<organism evidence="5 6">
    <name type="scientific">Brachyspira suanatina</name>
    <dbReference type="NCBI Taxonomy" id="381802"/>
    <lineage>
        <taxon>Bacteria</taxon>
        <taxon>Pseudomonadati</taxon>
        <taxon>Spirochaetota</taxon>
        <taxon>Spirochaetia</taxon>
        <taxon>Brachyspirales</taxon>
        <taxon>Brachyspiraceae</taxon>
        <taxon>Brachyspira</taxon>
    </lineage>
</organism>
<protein>
    <recommendedName>
        <fullName evidence="2 3">Single-stranded DNA-binding protein</fullName>
        <shortName evidence="2">SSB</shortName>
    </recommendedName>
</protein>
<dbReference type="Proteomes" id="UP000043763">
    <property type="component" value="Unassembled WGS sequence"/>
</dbReference>
<dbReference type="Pfam" id="PF00436">
    <property type="entry name" value="SSB"/>
    <property type="match status" value="1"/>
</dbReference>
<feature type="region of interest" description="Disordered" evidence="4">
    <location>
        <begin position="122"/>
        <end position="143"/>
    </location>
</feature>
<dbReference type="PANTHER" id="PTHR10302:SF27">
    <property type="entry name" value="SINGLE-STRANDED DNA-BINDING PROTEIN"/>
    <property type="match status" value="1"/>
</dbReference>
<dbReference type="OrthoDB" id="9809878at2"/>
<keyword evidence="1 2" id="KW-0238">DNA-binding</keyword>
<evidence type="ECO:0000313" key="5">
    <source>
        <dbReference type="EMBL" id="CRF33948.1"/>
    </source>
</evidence>
<dbReference type="PANTHER" id="PTHR10302">
    <property type="entry name" value="SINGLE-STRANDED DNA-BINDING PROTEIN"/>
    <property type="match status" value="1"/>
</dbReference>
<dbReference type="InterPro" id="IPR012340">
    <property type="entry name" value="NA-bd_OB-fold"/>
</dbReference>
<comment type="caution">
    <text evidence="2">Lacks conserved residue(s) required for the propagation of feature annotation.</text>
</comment>
<feature type="compositionally biased region" description="Acidic residues" evidence="4">
    <location>
        <begin position="134"/>
        <end position="143"/>
    </location>
</feature>
<dbReference type="PROSITE" id="PS50935">
    <property type="entry name" value="SSB"/>
    <property type="match status" value="1"/>
</dbReference>
<name>A0A0G4K7X1_9SPIR</name>
<dbReference type="GO" id="GO:0009295">
    <property type="term" value="C:nucleoid"/>
    <property type="evidence" value="ECO:0007669"/>
    <property type="project" value="TreeGrafter"/>
</dbReference>
<gene>
    <name evidence="5" type="ORF">BRSU_1777</name>
</gene>
<dbReference type="SUPFAM" id="SSF50249">
    <property type="entry name" value="Nucleic acid-binding proteins"/>
    <property type="match status" value="1"/>
</dbReference>
<dbReference type="CDD" id="cd04496">
    <property type="entry name" value="SSB_OBF"/>
    <property type="match status" value="1"/>
</dbReference>
<evidence type="ECO:0000256" key="1">
    <source>
        <dbReference type="ARBA" id="ARBA00023125"/>
    </source>
</evidence>
<sequence>MATDFNSVTLIGRLTADPVSKYLPSGSAVVEFSIANNYYVSSKNTTEVNYFDVVAFGKMAETVSKYLTKGKQVAIMGTLRQERWQDKDTNAARSKVRIIMQSMQMLGASSVNAAASMDTAYSPSASAGSVDLGSFEDDDEVPF</sequence>
<comment type="subunit">
    <text evidence="2">Homotetramer.</text>
</comment>
<evidence type="ECO:0000256" key="2">
    <source>
        <dbReference type="HAMAP-Rule" id="MF_00984"/>
    </source>
</evidence>
<evidence type="ECO:0000256" key="3">
    <source>
        <dbReference type="RuleBase" id="RU000524"/>
    </source>
</evidence>
<dbReference type="InterPro" id="IPR011344">
    <property type="entry name" value="ssDNA-bd"/>
</dbReference>
<evidence type="ECO:0000256" key="4">
    <source>
        <dbReference type="SAM" id="MobiDB-lite"/>
    </source>
</evidence>
<dbReference type="HAMAP" id="MF_00984">
    <property type="entry name" value="SSB"/>
    <property type="match status" value="1"/>
</dbReference>
<dbReference type="EMBL" id="CVLB01000001">
    <property type="protein sequence ID" value="CRF33948.1"/>
    <property type="molecule type" value="Genomic_DNA"/>
</dbReference>
<proteinExistence type="inferred from homology"/>
<dbReference type="Gene3D" id="2.40.50.140">
    <property type="entry name" value="Nucleic acid-binding proteins"/>
    <property type="match status" value="1"/>
</dbReference>